<name>A0ABX4DQ79_9PSED</name>
<keyword evidence="1" id="KW-1133">Transmembrane helix</keyword>
<organism evidence="2 3">
    <name type="scientific">Pseudomonas umsongensis</name>
    <dbReference type="NCBI Taxonomy" id="198618"/>
    <lineage>
        <taxon>Bacteria</taxon>
        <taxon>Pseudomonadati</taxon>
        <taxon>Pseudomonadota</taxon>
        <taxon>Gammaproteobacteria</taxon>
        <taxon>Pseudomonadales</taxon>
        <taxon>Pseudomonadaceae</taxon>
        <taxon>Pseudomonas</taxon>
    </lineage>
</organism>
<comment type="caution">
    <text evidence="2">The sequence shown here is derived from an EMBL/GenBank/DDBJ whole genome shotgun (WGS) entry which is preliminary data.</text>
</comment>
<evidence type="ECO:0000256" key="1">
    <source>
        <dbReference type="SAM" id="Phobius"/>
    </source>
</evidence>
<proteinExistence type="predicted"/>
<sequence>MENHFIVSHLVGINRKTVGNTPRGRMKRVKLIGELTGHYALFTMLDPYVFMEAEILPEHLKKWLKVPGYIMRIALTGAVLLLLWYGFEWLRATASKPMTDPKMLCVAILITCFILALLACLARVCISFFKLDELESLLENSYFVDRNRRVMGNSLYGRYCRLSHLSTMLLLDVDFLSKCDPFAMDELARFPLSLRRLLTIPNRMLAYSIVGFGVFLLCGNLLGIIA</sequence>
<dbReference type="EMBL" id="NIWU01000007">
    <property type="protein sequence ID" value="OXR28675.1"/>
    <property type="molecule type" value="Genomic_DNA"/>
</dbReference>
<keyword evidence="1" id="KW-0812">Transmembrane</keyword>
<reference evidence="2 3" key="1">
    <citation type="submission" date="2017-06" db="EMBL/GenBank/DDBJ databases">
        <authorList>
            <person name="Furmanczyk E.M."/>
        </authorList>
    </citation>
    <scope>NUCLEOTIDE SEQUENCE [LARGE SCALE GENOMIC DNA]</scope>
    <source>
        <strain evidence="2 3">DSM 16611</strain>
    </source>
</reference>
<protein>
    <submittedName>
        <fullName evidence="2">Uncharacterized protein</fullName>
    </submittedName>
</protein>
<gene>
    <name evidence="2" type="ORF">PSUM_27055</name>
</gene>
<feature type="transmembrane region" description="Helical" evidence="1">
    <location>
        <begin position="107"/>
        <end position="129"/>
    </location>
</feature>
<evidence type="ECO:0000313" key="2">
    <source>
        <dbReference type="EMBL" id="OXR28675.1"/>
    </source>
</evidence>
<accession>A0ABX4DQ79</accession>
<feature type="transmembrane region" description="Helical" evidence="1">
    <location>
        <begin position="69"/>
        <end position="87"/>
    </location>
</feature>
<dbReference type="Proteomes" id="UP000215455">
    <property type="component" value="Unassembled WGS sequence"/>
</dbReference>
<keyword evidence="3" id="KW-1185">Reference proteome</keyword>
<evidence type="ECO:0000313" key="3">
    <source>
        <dbReference type="Proteomes" id="UP000215455"/>
    </source>
</evidence>
<feature type="transmembrane region" description="Helical" evidence="1">
    <location>
        <begin position="204"/>
        <end position="225"/>
    </location>
</feature>
<keyword evidence="1" id="KW-0472">Membrane</keyword>